<feature type="compositionally biased region" description="Low complexity" evidence="15">
    <location>
        <begin position="38"/>
        <end position="48"/>
    </location>
</feature>
<keyword evidence="5 16" id="KW-1133">Transmembrane helix</keyword>
<evidence type="ECO:0000256" key="11">
    <source>
        <dbReference type="ARBA" id="ARBA00062086"/>
    </source>
</evidence>
<dbReference type="InterPro" id="IPR027841">
    <property type="entry name" value="IL-17_rcpt_C/E_N"/>
</dbReference>
<dbReference type="PANTHER" id="PTHR15583:SF12">
    <property type="entry name" value="INTERLEUKIN-17 RECEPTOR C"/>
    <property type="match status" value="1"/>
</dbReference>
<evidence type="ECO:0000259" key="17">
    <source>
        <dbReference type="PROSITE" id="PS51534"/>
    </source>
</evidence>
<dbReference type="EMBL" id="JAIQCJ010001647">
    <property type="protein sequence ID" value="KAJ8788123.1"/>
    <property type="molecule type" value="Genomic_DNA"/>
</dbReference>
<proteinExistence type="predicted"/>
<dbReference type="GO" id="GO:0005886">
    <property type="term" value="C:plasma membrane"/>
    <property type="evidence" value="ECO:0007669"/>
    <property type="project" value="UniProtKB-SubCell"/>
</dbReference>
<dbReference type="PANTHER" id="PTHR15583">
    <property type="entry name" value="INTERLEUKIN-17 RECEPTOR"/>
    <property type="match status" value="1"/>
</dbReference>
<keyword evidence="19" id="KW-1185">Reference proteome</keyword>
<evidence type="ECO:0000256" key="6">
    <source>
        <dbReference type="ARBA" id="ARBA00023136"/>
    </source>
</evidence>
<evidence type="ECO:0000256" key="3">
    <source>
        <dbReference type="ARBA" id="ARBA00022692"/>
    </source>
</evidence>
<keyword evidence="3 16" id="KW-0812">Transmembrane</keyword>
<comment type="subunit">
    <text evidence="11">Homodimer; disulfide-linked. Heterodimer with IL17RA. Heterodimerization with IL17RA is independent of the cytoplasmic tail. Associates with non-glycosylated IL17RA constitutively. Binding of IL17A and IL17F induces association with glycosylated IL17RA. Forms complexes with 2:1 binding stoichiometry: two receptor chains for one interleukin molecule. IL17A homodimer preferentially drives the formation of IL17RA-IL17RC heterodimeric receptor complex, whereas IL17F homodimer forms predominantly complexes with IL17RC homodimer. IL17A-IL17F forms complexes with IL17RA-IL17RC, but with lower affinity when compared to IL17A homodimer. IL17RC chain cannot distinguish between IL17A and IL17F molecules, potentially enabling the formation of topologically distinct complexes. Interacts (through SEFIR domain and extended downstream region) with TRAF3IP2/ACT1 (phosphorylated).</text>
</comment>
<dbReference type="Pfam" id="PF08357">
    <property type="entry name" value="SEFIR"/>
    <property type="match status" value="1"/>
</dbReference>
<keyword evidence="9" id="KW-0325">Glycoprotein</keyword>
<evidence type="ECO:0000256" key="1">
    <source>
        <dbReference type="ARBA" id="ARBA00004251"/>
    </source>
</evidence>
<keyword evidence="4" id="KW-0732">Signal</keyword>
<comment type="subcellular location">
    <subcellularLocation>
        <location evidence="1">Cell membrane</location>
        <topology evidence="1">Single-pass type I membrane protein</topology>
    </subcellularLocation>
</comment>
<evidence type="ECO:0000256" key="13">
    <source>
        <dbReference type="ARBA" id="ARBA00078165"/>
    </source>
</evidence>
<dbReference type="GO" id="GO:0030368">
    <property type="term" value="F:interleukin-17 receptor activity"/>
    <property type="evidence" value="ECO:0007669"/>
    <property type="project" value="InterPro"/>
</dbReference>
<evidence type="ECO:0000256" key="16">
    <source>
        <dbReference type="SAM" id="Phobius"/>
    </source>
</evidence>
<evidence type="ECO:0000256" key="15">
    <source>
        <dbReference type="SAM" id="MobiDB-lite"/>
    </source>
</evidence>
<feature type="domain" description="SEFIR" evidence="17">
    <location>
        <begin position="614"/>
        <end position="766"/>
    </location>
</feature>
<keyword evidence="10" id="KW-0395">Inflammatory response</keyword>
<comment type="caution">
    <text evidence="18">The sequence shown here is derived from an EMBL/GenBank/DDBJ whole genome shotgun (WGS) entry which is preliminary data.</text>
</comment>
<evidence type="ECO:0000313" key="19">
    <source>
        <dbReference type="Proteomes" id="UP001159641"/>
    </source>
</evidence>
<gene>
    <name evidence="18" type="ORF">J1605_005422</name>
</gene>
<dbReference type="PROSITE" id="PS51534">
    <property type="entry name" value="SEFIR"/>
    <property type="match status" value="1"/>
</dbReference>
<dbReference type="InterPro" id="IPR039465">
    <property type="entry name" value="IL-17_rcpt-like"/>
</dbReference>
<sequence>MLAPRPGVGGRDLAGREQRAACPEPKRKHSGRDWTGVRAPGRGRAQAAQRRDPETGEGFRPLLPTGTQLSGRRGPFLPPLGPGRAQSSLALWGCQVQPDSGSEKLQLPPHPSHTDGDVLCLPGSLVSAPGPMLVPTRLQAELVLRCYKETDCDLCVRVAVHLAVHGYWEEPEDEEKFGIAEDPEIEEPRNASLQAHVVLSFQAYPTARCVLLEVQVPAALVQPGQSVGSVVFDCFEAALGAEVRIWSYTQPRYQKELNLTQQLPALPGLNVSADGDDVRLVLDVPEEMRFGLSLYWNQVPGPAKPWWHRNLTGPQTITLNHTDLVPCLCIQVWPLEPDSVRTSICPFREDPRAHRNLWRAARLQLLPPRAWRLDAPCSLPAEATLCWQAPDGGPCQPLVPPLPRENVTVNKALEFPLLKGHPNICVQARKGRQRAGLGVSTWEKQELQECLWADSLGPLKDDMLLVETRGPQDNRSLCALESSGCTPLLSRASTRAARLGGPLLQDVQSGQCLQLWDDDLGALWACPMEKYIHRRWALVWLACLLLVAVLFLLLLLKKNHVKGERFPAPHSPVDLGAGQEKAAAGLTGCLRSSPLTGWLRLLKQDVRAGAAARSRAALLLYSADDAGFERLVGALASALFQLPLRVAVDLWSRRELSAQGPLAWFHAQRRQTLQEGGVVVLLFSPGAVALCREWLQDATSAAGAHGPHDAFAASLSCLLPDFLQGRAPGRYVGAYFDRLLSPDAVPALFRSVPVFSLPSQLPDFLGTLQGPAAPRPWRLAERAEQVSRALQPALDSCFRAPGTGRGMGPEAENRT</sequence>
<dbReference type="Proteomes" id="UP001159641">
    <property type="component" value="Unassembled WGS sequence"/>
</dbReference>
<organism evidence="18 19">
    <name type="scientific">Eschrichtius robustus</name>
    <name type="common">California gray whale</name>
    <name type="synonym">Eschrichtius gibbosus</name>
    <dbReference type="NCBI Taxonomy" id="9764"/>
    <lineage>
        <taxon>Eukaryota</taxon>
        <taxon>Metazoa</taxon>
        <taxon>Chordata</taxon>
        <taxon>Craniata</taxon>
        <taxon>Vertebrata</taxon>
        <taxon>Euteleostomi</taxon>
        <taxon>Mammalia</taxon>
        <taxon>Eutheria</taxon>
        <taxon>Laurasiatheria</taxon>
        <taxon>Artiodactyla</taxon>
        <taxon>Whippomorpha</taxon>
        <taxon>Cetacea</taxon>
        <taxon>Mysticeti</taxon>
        <taxon>Eschrichtiidae</taxon>
        <taxon>Eschrichtius</taxon>
    </lineage>
</organism>
<evidence type="ECO:0000256" key="14">
    <source>
        <dbReference type="ARBA" id="ARBA00079879"/>
    </source>
</evidence>
<evidence type="ECO:0000256" key="8">
    <source>
        <dbReference type="ARBA" id="ARBA00023170"/>
    </source>
</evidence>
<dbReference type="FunFam" id="3.40.50.11530:FF:000001">
    <property type="entry name" value="interleukin-17 receptor C isoform X1"/>
    <property type="match status" value="1"/>
</dbReference>
<protein>
    <recommendedName>
        <fullName evidence="12">Interleukin-17 receptor C</fullName>
    </recommendedName>
    <alternativeName>
        <fullName evidence="14">Interleukin-17 receptor-like protein</fullName>
    </alternativeName>
    <alternativeName>
        <fullName evidence="13">ZcytoR14</fullName>
    </alternativeName>
</protein>
<feature type="transmembrane region" description="Helical" evidence="16">
    <location>
        <begin position="536"/>
        <end position="556"/>
    </location>
</feature>
<evidence type="ECO:0000256" key="2">
    <source>
        <dbReference type="ARBA" id="ARBA00022475"/>
    </source>
</evidence>
<keyword evidence="8" id="KW-0675">Receptor</keyword>
<dbReference type="AlphaFoldDB" id="A0AB34H893"/>
<evidence type="ECO:0000256" key="12">
    <source>
        <dbReference type="ARBA" id="ARBA00069307"/>
    </source>
</evidence>
<name>A0AB34H893_ESCRO</name>
<keyword evidence="2" id="KW-1003">Cell membrane</keyword>
<accession>A0AB34H893</accession>
<reference evidence="18 19" key="1">
    <citation type="submission" date="2022-11" db="EMBL/GenBank/DDBJ databases">
        <title>Whole genome sequence of Eschrichtius robustus ER-17-0199.</title>
        <authorList>
            <person name="Bruniche-Olsen A."/>
            <person name="Black A.N."/>
            <person name="Fields C.J."/>
            <person name="Walden K."/>
            <person name="Dewoody J.A."/>
        </authorList>
    </citation>
    <scope>NUCLEOTIDE SEQUENCE [LARGE SCALE GENOMIC DNA]</scope>
    <source>
        <strain evidence="18">ER-17-0199</strain>
        <tissue evidence="18">Blubber</tissue>
    </source>
</reference>
<evidence type="ECO:0000256" key="7">
    <source>
        <dbReference type="ARBA" id="ARBA00023157"/>
    </source>
</evidence>
<evidence type="ECO:0000256" key="10">
    <source>
        <dbReference type="ARBA" id="ARBA00023198"/>
    </source>
</evidence>
<dbReference type="Pfam" id="PF15037">
    <property type="entry name" value="IL17_R_N"/>
    <property type="match status" value="1"/>
</dbReference>
<keyword evidence="6 16" id="KW-0472">Membrane</keyword>
<evidence type="ECO:0000256" key="4">
    <source>
        <dbReference type="ARBA" id="ARBA00022729"/>
    </source>
</evidence>
<dbReference type="InterPro" id="IPR013568">
    <property type="entry name" value="SEFIR_dom"/>
</dbReference>
<feature type="region of interest" description="Disordered" evidence="15">
    <location>
        <begin position="1"/>
        <end position="82"/>
    </location>
</feature>
<evidence type="ECO:0000313" key="18">
    <source>
        <dbReference type="EMBL" id="KAJ8788123.1"/>
    </source>
</evidence>
<dbReference type="Gene3D" id="3.40.50.11530">
    <property type="match status" value="1"/>
</dbReference>
<evidence type="ECO:0000256" key="9">
    <source>
        <dbReference type="ARBA" id="ARBA00023180"/>
    </source>
</evidence>
<evidence type="ECO:0000256" key="5">
    <source>
        <dbReference type="ARBA" id="ARBA00022989"/>
    </source>
</evidence>
<keyword evidence="7" id="KW-1015">Disulfide bond</keyword>
<dbReference type="GO" id="GO:0006954">
    <property type="term" value="P:inflammatory response"/>
    <property type="evidence" value="ECO:0007669"/>
    <property type="project" value="UniProtKB-KW"/>
</dbReference>